<evidence type="ECO:0000313" key="3">
    <source>
        <dbReference type="Proteomes" id="UP000636709"/>
    </source>
</evidence>
<feature type="region of interest" description="Disordered" evidence="1">
    <location>
        <begin position="312"/>
        <end position="363"/>
    </location>
</feature>
<proteinExistence type="predicted"/>
<feature type="region of interest" description="Disordered" evidence="1">
    <location>
        <begin position="1"/>
        <end position="22"/>
    </location>
</feature>
<accession>A0A835E3W2</accession>
<dbReference type="EMBL" id="JACEFO010002469">
    <property type="protein sequence ID" value="KAF8659205.1"/>
    <property type="molecule type" value="Genomic_DNA"/>
</dbReference>
<organism evidence="2 3">
    <name type="scientific">Digitaria exilis</name>
    <dbReference type="NCBI Taxonomy" id="1010633"/>
    <lineage>
        <taxon>Eukaryota</taxon>
        <taxon>Viridiplantae</taxon>
        <taxon>Streptophyta</taxon>
        <taxon>Embryophyta</taxon>
        <taxon>Tracheophyta</taxon>
        <taxon>Spermatophyta</taxon>
        <taxon>Magnoliopsida</taxon>
        <taxon>Liliopsida</taxon>
        <taxon>Poales</taxon>
        <taxon>Poaceae</taxon>
        <taxon>PACMAD clade</taxon>
        <taxon>Panicoideae</taxon>
        <taxon>Panicodae</taxon>
        <taxon>Paniceae</taxon>
        <taxon>Anthephorinae</taxon>
        <taxon>Digitaria</taxon>
    </lineage>
</organism>
<gene>
    <name evidence="2" type="ORF">HU200_058662</name>
</gene>
<feature type="compositionally biased region" description="Basic and acidic residues" evidence="1">
    <location>
        <begin position="1"/>
        <end position="10"/>
    </location>
</feature>
<dbReference type="Proteomes" id="UP000636709">
    <property type="component" value="Unassembled WGS sequence"/>
</dbReference>
<name>A0A835E3W2_9POAL</name>
<evidence type="ECO:0000256" key="1">
    <source>
        <dbReference type="SAM" id="MobiDB-lite"/>
    </source>
</evidence>
<feature type="region of interest" description="Disordered" evidence="1">
    <location>
        <begin position="653"/>
        <end position="680"/>
    </location>
</feature>
<comment type="caution">
    <text evidence="2">The sequence shown here is derived from an EMBL/GenBank/DDBJ whole genome shotgun (WGS) entry which is preliminary data.</text>
</comment>
<keyword evidence="3" id="KW-1185">Reference proteome</keyword>
<dbReference type="AlphaFoldDB" id="A0A835E3W2"/>
<feature type="region of interest" description="Disordered" evidence="1">
    <location>
        <begin position="59"/>
        <end position="84"/>
    </location>
</feature>
<protein>
    <submittedName>
        <fullName evidence="2">Uncharacterized protein</fullName>
    </submittedName>
</protein>
<evidence type="ECO:0000313" key="2">
    <source>
        <dbReference type="EMBL" id="KAF8659205.1"/>
    </source>
</evidence>
<dbReference type="OrthoDB" id="3945418at2759"/>
<reference evidence="2" key="1">
    <citation type="submission" date="2020-07" db="EMBL/GenBank/DDBJ databases">
        <title>Genome sequence and genetic diversity analysis of an under-domesticated orphan crop, white fonio (Digitaria exilis).</title>
        <authorList>
            <person name="Bennetzen J.L."/>
            <person name="Chen S."/>
            <person name="Ma X."/>
            <person name="Wang X."/>
            <person name="Yssel A.E.J."/>
            <person name="Chaluvadi S.R."/>
            <person name="Johnson M."/>
            <person name="Gangashetty P."/>
            <person name="Hamidou F."/>
            <person name="Sanogo M.D."/>
            <person name="Zwaenepoel A."/>
            <person name="Wallace J."/>
            <person name="Van De Peer Y."/>
            <person name="Van Deynze A."/>
        </authorList>
    </citation>
    <scope>NUCLEOTIDE SEQUENCE</scope>
    <source>
        <tissue evidence="2">Leaves</tissue>
    </source>
</reference>
<sequence>MTVGERELPRRPAPAPSHLSAAAFDGCSPVRYATKLQVQWKSEKMSRSNEASLELAAAARNKDAQIDNSDSDDYRDEAGQEQQLEEDITPERLTVSCSSSRAIGTETWNRNPTMEKPLAETAMSCPPLHHGFTMVRPLDTPCVRSKFYHPLQIRQQNHPHFPRILSFPRPRRLRGVAPRVAPARPPSVSLTTYGRCLGSLAASRRGRHALAGVIQRKRARLDDEDIIDNVMFMMVAALLTFMIRHLEASRDAYGKVVTEQAEITRRHRSKGDAEALSWEDLGHMSYTWGIDAAAGASHLQLARCGRRRRTWSTAAMSSPEGGSATNMTHWDSTIFPDPARGSTQRGSSARHHDGHDFVRTQPLHPRRRLSIAADQNTIDSYVMSLALNAALIERARNYGRSWWDLLPTGPREQARAGSAAVQTNRTQSVEQKHAAVICVPLPIDSPPPLSPTSGHAALSPCTARRARNVEGGVAQDVDVGRNKPVVVEVTDRCRVMGRLSMVTVASTTRMAALTTARAASIMNVATMAMDVVVQSSREDIKLSNVTNQSTMVAETLPSPVSKVQHGVCSNKDSFLTLSRGPAHHLVLRFAAIVLATPARLRRPPELAGRAEVGVAPLAWDDTWFAARRCNNWVDEKQYYNCSDNSNGASLRVSNGNQPTGGHDPLAIEPRQAGKRSTNSSISGKPVAVILRGGLPCRGEGLRVWRWGSGLEEAIGAVEAPALVLQQSPRSGRHLTCDAQQGNVRRLDYDPLGNFGCAEFAARFNQFLRMLARAGWVTSSRGSRLRCLGCALLLVREKQNYNCTTNKCEGGQACGEYTQLSGQIRRVSLCERNL</sequence>